<dbReference type="Proteomes" id="UP000297951">
    <property type="component" value="Unassembled WGS sequence"/>
</dbReference>
<reference evidence="1 2" key="1">
    <citation type="submission" date="2019-03" db="EMBL/GenBank/DDBJ databases">
        <title>Diversity of the mouse oral microbiome.</title>
        <authorList>
            <person name="Joseph S."/>
            <person name="Aduse-Opoku J."/>
            <person name="Curtis M."/>
            <person name="Wade W."/>
            <person name="Hashim A."/>
        </authorList>
    </citation>
    <scope>NUCLEOTIDE SEQUENCE [LARGE SCALE GENOMIC DNA]</scope>
    <source>
        <strain evidence="2">irhom_31</strain>
    </source>
</reference>
<sequence length="114" mass="13226">MATKKNPAMRRISFNLKEETQQELERLAKTTRIKKTELIKLMIEKNSHLASELNISARKNGQYTNYTNLFIPSEDYENLSNIANESEDESAKVGTVVRGIIEYSLWKKNFLPIF</sequence>
<name>A0A4Y9F1L8_9MICC</name>
<proteinExistence type="predicted"/>
<dbReference type="AlphaFoldDB" id="A0A4Y9F1L8"/>
<accession>A0A4Y9F1L8</accession>
<comment type="caution">
    <text evidence="1">The sequence shown here is derived from an EMBL/GenBank/DDBJ whole genome shotgun (WGS) entry which is preliminary data.</text>
</comment>
<protein>
    <recommendedName>
        <fullName evidence="3">Ribbon-helix-helix protein, CopG family</fullName>
    </recommendedName>
</protein>
<organism evidence="1 2">
    <name type="scientific">Rothia nasimurium</name>
    <dbReference type="NCBI Taxonomy" id="85336"/>
    <lineage>
        <taxon>Bacteria</taxon>
        <taxon>Bacillati</taxon>
        <taxon>Actinomycetota</taxon>
        <taxon>Actinomycetes</taxon>
        <taxon>Micrococcales</taxon>
        <taxon>Micrococcaceae</taxon>
        <taxon>Rothia</taxon>
    </lineage>
</organism>
<evidence type="ECO:0000313" key="2">
    <source>
        <dbReference type="Proteomes" id="UP000297951"/>
    </source>
</evidence>
<evidence type="ECO:0008006" key="3">
    <source>
        <dbReference type="Google" id="ProtNLM"/>
    </source>
</evidence>
<dbReference type="RefSeq" id="WP_135013428.1">
    <property type="nucleotide sequence ID" value="NZ_JADGLK010000039.1"/>
</dbReference>
<evidence type="ECO:0000313" key="1">
    <source>
        <dbReference type="EMBL" id="TFU21088.1"/>
    </source>
</evidence>
<gene>
    <name evidence="1" type="ORF">E4U03_09855</name>
</gene>
<dbReference type="EMBL" id="SPQC01000039">
    <property type="protein sequence ID" value="TFU21088.1"/>
    <property type="molecule type" value="Genomic_DNA"/>
</dbReference>